<keyword evidence="1" id="KW-1133">Transmembrane helix</keyword>
<evidence type="ECO:0000256" key="1">
    <source>
        <dbReference type="SAM" id="Phobius"/>
    </source>
</evidence>
<evidence type="ECO:0000313" key="3">
    <source>
        <dbReference type="Proteomes" id="UP001470230"/>
    </source>
</evidence>
<dbReference type="Proteomes" id="UP001470230">
    <property type="component" value="Unassembled WGS sequence"/>
</dbReference>
<keyword evidence="1" id="KW-0812">Transmembrane</keyword>
<gene>
    <name evidence="2" type="ORF">M9Y10_027323</name>
</gene>
<protein>
    <submittedName>
        <fullName evidence="2">Uncharacterized protein</fullName>
    </submittedName>
</protein>
<keyword evidence="3" id="KW-1185">Reference proteome</keyword>
<name>A0ABR2H4G7_9EUKA</name>
<feature type="transmembrane region" description="Helical" evidence="1">
    <location>
        <begin position="281"/>
        <end position="302"/>
    </location>
</feature>
<proteinExistence type="predicted"/>
<dbReference type="EMBL" id="JAPFFF010000042">
    <property type="protein sequence ID" value="KAK8841123.1"/>
    <property type="molecule type" value="Genomic_DNA"/>
</dbReference>
<keyword evidence="1" id="KW-0472">Membrane</keyword>
<accession>A0ABR2H4G7</accession>
<organism evidence="2 3">
    <name type="scientific">Tritrichomonas musculus</name>
    <dbReference type="NCBI Taxonomy" id="1915356"/>
    <lineage>
        <taxon>Eukaryota</taxon>
        <taxon>Metamonada</taxon>
        <taxon>Parabasalia</taxon>
        <taxon>Tritrichomonadida</taxon>
        <taxon>Tritrichomonadidae</taxon>
        <taxon>Tritrichomonas</taxon>
    </lineage>
</organism>
<evidence type="ECO:0000313" key="2">
    <source>
        <dbReference type="EMBL" id="KAK8841123.1"/>
    </source>
</evidence>
<reference evidence="2 3" key="1">
    <citation type="submission" date="2024-04" db="EMBL/GenBank/DDBJ databases">
        <title>Tritrichomonas musculus Genome.</title>
        <authorList>
            <person name="Alves-Ferreira E."/>
            <person name="Grigg M."/>
            <person name="Lorenzi H."/>
            <person name="Galac M."/>
        </authorList>
    </citation>
    <scope>NUCLEOTIDE SEQUENCE [LARGE SCALE GENOMIC DNA]</scope>
    <source>
        <strain evidence="2 3">EAF2021</strain>
    </source>
</reference>
<comment type="caution">
    <text evidence="2">The sequence shown here is derived from an EMBL/GenBank/DDBJ whole genome shotgun (WGS) entry which is preliminary data.</text>
</comment>
<sequence>MNDKELISSYRIEYRSVIIFKHLPKNISKIHYKPNFSKEQLPKKNHKPFGAFFPYGGLIKFDDPIPKEDMIVINIPHECRHIYISTLSSSFFRIGTPPSNVTFEKNLNLCLLSVGNPSHIKVKMNLESFSKLSFMSIDNSIVSRNVYNGNQTLIEHFDQSLLLLFQTSYFYLNNFVNISINQISNALKFEPHSVFISKTLLNGSFCLLLEDSNHDSHSYDTPNIAEDLIKPTFQHHQFKNNRQHNDNIFDDYHEDYKPSYNLGENNDDFSDDDSFLIKNTAISVFVACGAIFIGCYSICYVLSYRVPNKKGANKKSNNGILLNEDNSFNNTVPPVISQYNRHYT</sequence>